<evidence type="ECO:0000256" key="1">
    <source>
        <dbReference type="ARBA" id="ARBA00022741"/>
    </source>
</evidence>
<feature type="binding site" evidence="3">
    <location>
        <begin position="1074"/>
        <end position="1081"/>
    </location>
    <ligand>
        <name>ATP</name>
        <dbReference type="ChEBI" id="CHEBI:30616"/>
    </ligand>
</feature>
<dbReference type="SMART" id="SM00382">
    <property type="entry name" value="AAA"/>
    <property type="match status" value="3"/>
</dbReference>
<gene>
    <name evidence="7" type="ORF">B4N89_43700</name>
</gene>
<reference evidence="7 8" key="1">
    <citation type="submission" date="2017-03" db="EMBL/GenBank/DDBJ databases">
        <title>Draft genome sequence of Streptomyces scabrisporus NF3, endophyte isolated from Amphipterygium adstringens.</title>
        <authorList>
            <person name="Vazquez M."/>
            <person name="Ceapa C.D."/>
            <person name="Rodriguez Luna D."/>
            <person name="Sanchez Esquivel S."/>
        </authorList>
    </citation>
    <scope>NUCLEOTIDE SEQUENCE [LARGE SCALE GENOMIC DNA]</scope>
    <source>
        <strain evidence="7 8">NF3</strain>
    </source>
</reference>
<keyword evidence="7" id="KW-0132">Cell division</keyword>
<proteinExistence type="predicted"/>
<evidence type="ECO:0000256" key="2">
    <source>
        <dbReference type="ARBA" id="ARBA00022840"/>
    </source>
</evidence>
<dbReference type="OrthoDB" id="9807790at2"/>
<dbReference type="PANTHER" id="PTHR22683:SF1">
    <property type="entry name" value="TYPE VII SECRETION SYSTEM PROTEIN ESSC"/>
    <property type="match status" value="1"/>
</dbReference>
<dbReference type="eggNOG" id="COG1674">
    <property type="taxonomic scope" value="Bacteria"/>
</dbReference>
<dbReference type="RefSeq" id="WP_078982170.1">
    <property type="nucleotide sequence ID" value="NZ_MWQN01000004.1"/>
</dbReference>
<keyword evidence="5" id="KW-0472">Membrane</keyword>
<feature type="binding site" evidence="3">
    <location>
        <begin position="707"/>
        <end position="714"/>
    </location>
    <ligand>
        <name>ATP</name>
        <dbReference type="ChEBI" id="CHEBI:30616"/>
    </ligand>
</feature>
<dbReference type="GO" id="GO:0005524">
    <property type="term" value="F:ATP binding"/>
    <property type="evidence" value="ECO:0007669"/>
    <property type="project" value="UniProtKB-UniRule"/>
</dbReference>
<evidence type="ECO:0000259" key="6">
    <source>
        <dbReference type="PROSITE" id="PS50901"/>
    </source>
</evidence>
<keyword evidence="7" id="KW-0131">Cell cycle</keyword>
<dbReference type="GO" id="GO:0003677">
    <property type="term" value="F:DNA binding"/>
    <property type="evidence" value="ECO:0007669"/>
    <property type="project" value="InterPro"/>
</dbReference>
<protein>
    <submittedName>
        <fullName evidence="7">Cell division protein FtsY</fullName>
    </submittedName>
</protein>
<keyword evidence="1 3" id="KW-0547">Nucleotide-binding</keyword>
<evidence type="ECO:0000256" key="3">
    <source>
        <dbReference type="PROSITE-ProRule" id="PRU00289"/>
    </source>
</evidence>
<dbReference type="SUPFAM" id="SSF52540">
    <property type="entry name" value="P-loop containing nucleoside triphosphate hydrolases"/>
    <property type="match status" value="3"/>
</dbReference>
<dbReference type="PANTHER" id="PTHR22683">
    <property type="entry name" value="SPORULATION PROTEIN RELATED"/>
    <property type="match status" value="1"/>
</dbReference>
<feature type="domain" description="FtsK" evidence="6">
    <location>
        <begin position="1056"/>
        <end position="1247"/>
    </location>
</feature>
<sequence>MPVNLALTTTDPQGRRSDHLLDVPDSATVADLGSVLGAADLFLGDRRLNPDARVGASGIRPGAVIGLGGPAPTETATRAWRPPGSDPVLVTVRHVSGPGAGRVWRLGPGRHEVGTDRACALRLDGGGAPAQGTWITVGADGSVTVALPDDADEADCGLRSLTPPPPVDPITGTPLSAEEPAGTQEGGPGGHSTEPPPTGPDGQPVQPPPPPVGQLPPLDDGSLPWPTYADLSLGEHLLRPGPPDEPEAAVRPAPDGLGIEYNRPPRIAPHLDAESIRMMGPPTDTSKRPFPFLMMIAPLLMGLAMMFLFRSLFFVIFVFFTPLMAVGNWISGKRTGRRDYQEAKRVYRIRRSALETEMRRATVEERGLRNSTFPDPAALLLTATGPGLALWQRRRRDSDHLTIRLGTLTRASLKSIDDQARENHYRNVNWRIADVPFGVEMTAFGVVGIGASGELPRRIASWAVIQTAVLHSPRDVRVVVLTEDEHAEAWQWVRWLPHLRPGRPGAAVVALGTDPESTAHRVNELISDVQTRLDSSQSALGPTLQREPDVLVILDGARRLRDVPGMIEVLTNGPAVRVFSLCLEEREHLLPEECTAVVTANGGRLDLKASHVPEVKGIRADLVDPAWCEEVARALAPVLDVTVESDSGLPSEVALLPLIGQEPPDAEVLLRAWARRPASTTFVLGSGYEGVLRLDLVRDGPHGLIGGTTGSGKSELLQTMIASLAAVNRPDELTFVLVDYKGGSAFRECAELPHTLGMITDLDGHLVKRALASLDAELRRRETVLNEVEAKDHTEYRIKRARDPRLPPLPRLLLVIDEFATLVRELPDFVPGLISLAQRGRSLGLHLLLATQRPGGSVSNEIKANTNLRMALRVTDRSESQDIIDGIEAAGISANNPGRALVRRGEGPPTPFQTAFVGGERPGAVPSSIAKAAATRPVRGIRLGWQRLGRPLDFSEADAGADIENDTDTGPESPFDPHEDSMSGQSEELPTDLRALVDALREAADRLPDFRPQPSPWLPPMDDRMRLDELPAIPEPAPGALPMVPYALLDIPHLQARRLAAIDFASFGHLYVIGAPRSGRTQVLRTIAGAGALTIPCSDLHIYAIDAAGGGLSVLEALPHCGAVVSRHDAERMERLINRLIAELTVRQRLIARHDCADVTELRGKVGKDQRPAHLVLMVDGWDALSTMLDDYDGGRLYADVVRLLREGQGAGIHVIATSERLLLGGRLAAHNDHRLLLRQTDPGDYTLIGIPRNSIPAAVAPGRGWLAPGAIEAQIALLPSIAEAPVAAAVDGDDPSANDQSDQAEAMRELGRRATVRDSNVPDVRRPFRVGEMPTLIGFQEAHDRVPQSLRKPFHALLGVGGDAVAPLTYDFADGGGSFMVAGPPRSGRTTALAAMCVSLLMGGTRLVVLTPRDSQLRKLSAHGLAQVLTDPDPEPEVLVEALTSVREHPVVVVVDDADLMLACSADSVLRRIATSGRDHGQGLLLAGLAESMSSLGWVGMARRSRRGLLLGPKTLGEADLIGARLSAEQVRTPLGPGRGWTAGDAGAAIAVQVPLTVLDG</sequence>
<evidence type="ECO:0000256" key="4">
    <source>
        <dbReference type="SAM" id="MobiDB-lite"/>
    </source>
</evidence>
<organism evidence="7 8">
    <name type="scientific">Embleya scabrispora</name>
    <dbReference type="NCBI Taxonomy" id="159449"/>
    <lineage>
        <taxon>Bacteria</taxon>
        <taxon>Bacillati</taxon>
        <taxon>Actinomycetota</taxon>
        <taxon>Actinomycetes</taxon>
        <taxon>Kitasatosporales</taxon>
        <taxon>Streptomycetaceae</taxon>
        <taxon>Embleya</taxon>
    </lineage>
</organism>
<dbReference type="Pfam" id="PF01580">
    <property type="entry name" value="FtsK_SpoIIIE"/>
    <property type="match status" value="2"/>
</dbReference>
<feature type="transmembrane region" description="Helical" evidence="5">
    <location>
        <begin position="290"/>
        <end position="308"/>
    </location>
</feature>
<dbReference type="Proteomes" id="UP000190037">
    <property type="component" value="Unassembled WGS sequence"/>
</dbReference>
<evidence type="ECO:0000313" key="7">
    <source>
        <dbReference type="EMBL" id="OPC77415.1"/>
    </source>
</evidence>
<dbReference type="STRING" id="159449.B4N89_43700"/>
<dbReference type="GO" id="GO:0051301">
    <property type="term" value="P:cell division"/>
    <property type="evidence" value="ECO:0007669"/>
    <property type="project" value="UniProtKB-KW"/>
</dbReference>
<feature type="region of interest" description="Disordered" evidence="4">
    <location>
        <begin position="959"/>
        <end position="988"/>
    </location>
</feature>
<feature type="compositionally biased region" description="Pro residues" evidence="4">
    <location>
        <begin position="194"/>
        <end position="214"/>
    </location>
</feature>
<dbReference type="InterPro" id="IPR002543">
    <property type="entry name" value="FtsK_dom"/>
</dbReference>
<name>A0A1T3NL72_9ACTN</name>
<keyword evidence="5" id="KW-0812">Transmembrane</keyword>
<feature type="transmembrane region" description="Helical" evidence="5">
    <location>
        <begin position="313"/>
        <end position="331"/>
    </location>
</feature>
<evidence type="ECO:0000256" key="5">
    <source>
        <dbReference type="SAM" id="Phobius"/>
    </source>
</evidence>
<dbReference type="InterPro" id="IPR003593">
    <property type="entry name" value="AAA+_ATPase"/>
</dbReference>
<dbReference type="EMBL" id="MWQN01000004">
    <property type="protein sequence ID" value="OPC77415.1"/>
    <property type="molecule type" value="Genomic_DNA"/>
</dbReference>
<keyword evidence="5" id="KW-1133">Transmembrane helix</keyword>
<feature type="domain" description="FtsK" evidence="6">
    <location>
        <begin position="689"/>
        <end position="881"/>
    </location>
</feature>
<dbReference type="PROSITE" id="PS50901">
    <property type="entry name" value="FTSK"/>
    <property type="match status" value="2"/>
</dbReference>
<feature type="region of interest" description="Disordered" evidence="4">
    <location>
        <begin position="154"/>
        <end position="265"/>
    </location>
</feature>
<dbReference type="CDD" id="cd01127">
    <property type="entry name" value="TrwB_TraG_TraD_VirD4"/>
    <property type="match status" value="1"/>
</dbReference>
<keyword evidence="8" id="KW-1185">Reference proteome</keyword>
<feature type="compositionally biased region" description="Acidic residues" evidence="4">
    <location>
        <begin position="959"/>
        <end position="969"/>
    </location>
</feature>
<dbReference type="InterPro" id="IPR027417">
    <property type="entry name" value="P-loop_NTPase"/>
</dbReference>
<comment type="caution">
    <text evidence="7">The sequence shown here is derived from an EMBL/GenBank/DDBJ whole genome shotgun (WGS) entry which is preliminary data.</text>
</comment>
<keyword evidence="2 3" id="KW-0067">ATP-binding</keyword>
<evidence type="ECO:0000313" key="8">
    <source>
        <dbReference type="Proteomes" id="UP000190037"/>
    </source>
</evidence>
<dbReference type="InterPro" id="IPR050206">
    <property type="entry name" value="FtsK/SpoIIIE/SftA"/>
</dbReference>
<dbReference type="Gene3D" id="3.40.50.300">
    <property type="entry name" value="P-loop containing nucleotide triphosphate hydrolases"/>
    <property type="match status" value="4"/>
</dbReference>
<accession>A0A1T3NL72</accession>